<dbReference type="Proteomes" id="UP000017119">
    <property type="component" value="Chromosome"/>
</dbReference>
<dbReference type="STRING" id="1403316.PRV_01375"/>
<dbReference type="HOGENOM" id="CLU_3170500_0_0_14"/>
<dbReference type="EMBL" id="CP006771">
    <property type="protein sequence ID" value="AGX89035.1"/>
    <property type="molecule type" value="Genomic_DNA"/>
</dbReference>
<sequence length="47" mass="5499">MELVLKRVAKYLDHLVFFKTFVTFSSQFSSTTITDLGIKYSNFQSYP</sequence>
<reference evidence="1 2" key="1">
    <citation type="journal article" date="2013" name="Genome Announc.">
        <title>Genome Sequence of Mycoplasma parvum (Formerly Eperythrozoon parvum), a Diminutive Hemoplasma of the Pig.</title>
        <authorList>
            <person name="do Nascimento N.C."/>
            <person name="Dos Santos A.P."/>
            <person name="Chu Y."/>
            <person name="Guimaraes A.M."/>
            <person name="Pagliaro A."/>
            <person name="Messick J.B."/>
        </authorList>
    </citation>
    <scope>NUCLEOTIDE SEQUENCE [LARGE SCALE GENOMIC DNA]</scope>
    <source>
        <strain evidence="1 2">Indiana</strain>
    </source>
</reference>
<keyword evidence="2" id="KW-1185">Reference proteome</keyword>
<name>U5NCI5_9MOLU</name>
<dbReference type="RefSeq" id="WP_022769552.1">
    <property type="nucleotide sequence ID" value="NC_022575.1"/>
</dbReference>
<evidence type="ECO:0000313" key="1">
    <source>
        <dbReference type="EMBL" id="AGX89035.1"/>
    </source>
</evidence>
<organism evidence="1 2">
    <name type="scientific">Mycoplasma parvum str. Indiana</name>
    <dbReference type="NCBI Taxonomy" id="1403316"/>
    <lineage>
        <taxon>Bacteria</taxon>
        <taxon>Bacillati</taxon>
        <taxon>Mycoplasmatota</taxon>
        <taxon>Mollicutes</taxon>
        <taxon>Mycoplasmataceae</taxon>
        <taxon>Mycoplasma</taxon>
    </lineage>
</organism>
<accession>U5NCI5</accession>
<dbReference type="KEGG" id="mpv:PRV_01375"/>
<gene>
    <name evidence="1" type="ORF">PRV_01375</name>
</gene>
<proteinExistence type="predicted"/>
<dbReference type="AlphaFoldDB" id="U5NCI5"/>
<evidence type="ECO:0000313" key="2">
    <source>
        <dbReference type="Proteomes" id="UP000017119"/>
    </source>
</evidence>
<protein>
    <submittedName>
        <fullName evidence="1">Uncharacterized protein</fullName>
    </submittedName>
</protein>